<gene>
    <name evidence="4" type="ORF">C0Q91_22110</name>
    <name evidence="3" type="ORF">ScoT_45270</name>
</gene>
<name>A0AA37C0P6_9ACTN</name>
<proteinExistence type="predicted"/>
<dbReference type="RefSeq" id="WP_071330242.1">
    <property type="nucleotide sequence ID" value="NZ_BNDZ01000005.1"/>
</dbReference>
<evidence type="ECO:0000313" key="3">
    <source>
        <dbReference type="EMBL" id="GHI48353.1"/>
    </source>
</evidence>
<dbReference type="EMBL" id="BNDZ01000005">
    <property type="protein sequence ID" value="GHI48353.1"/>
    <property type="molecule type" value="Genomic_DNA"/>
</dbReference>
<evidence type="ECO:0000256" key="2">
    <source>
        <dbReference type="SAM" id="SignalP"/>
    </source>
</evidence>
<dbReference type="AlphaFoldDB" id="A0AA37C0P6"/>
<evidence type="ECO:0000313" key="6">
    <source>
        <dbReference type="Proteomes" id="UP001051844"/>
    </source>
</evidence>
<reference evidence="4 5" key="1">
    <citation type="submission" date="2017-12" db="EMBL/GenBank/DDBJ databases">
        <title>Population genomics insights into the ecological differentiation and adaptive evolution in streptomycetes.</title>
        <authorList>
            <person name="Li Y."/>
            <person name="Huang Y."/>
        </authorList>
    </citation>
    <scope>NUCLEOTIDE SEQUENCE [LARGE SCALE GENOMIC DNA]</scope>
    <source>
        <strain evidence="4 5">FXJ.2339</strain>
    </source>
</reference>
<reference evidence="3" key="2">
    <citation type="submission" date="2022-09" db="EMBL/GenBank/DDBJ databases">
        <title>Whole genome shotgun sequence of Streptomyces albidoflavus NBRC 12854.</title>
        <authorList>
            <person name="Komaki H."/>
            <person name="Tamura T."/>
        </authorList>
    </citation>
    <scope>NUCLEOTIDE SEQUENCE</scope>
    <source>
        <strain evidence="3">NBRC 12854</strain>
    </source>
</reference>
<dbReference type="PROSITE" id="PS51257">
    <property type="entry name" value="PROKAR_LIPOPROTEIN"/>
    <property type="match status" value="1"/>
</dbReference>
<accession>A0AA37C0P6</accession>
<feature type="region of interest" description="Disordered" evidence="1">
    <location>
        <begin position="23"/>
        <end position="63"/>
    </location>
</feature>
<feature type="chain" id="PRO_5041213629" evidence="2">
    <location>
        <begin position="22"/>
        <end position="217"/>
    </location>
</feature>
<dbReference type="GeneID" id="97269992"/>
<protein>
    <submittedName>
        <fullName evidence="3">Lipoprotein</fullName>
    </submittedName>
</protein>
<comment type="caution">
    <text evidence="3">The sequence shown here is derived from an EMBL/GenBank/DDBJ whole genome shotgun (WGS) entry which is preliminary data.</text>
</comment>
<dbReference type="Proteomes" id="UP000292095">
    <property type="component" value="Unassembled WGS sequence"/>
</dbReference>
<sequence>MNRPTPLAMTALAVAAGLSLAACGGGGTGEEGEKPIAGAGQEGGGKSASPTASPEAGPDRPKIDLPADLTMTFEGGKSGDAVKDAVLADSAERMRAVNAVIAGTAPESVLGHYNTGKALEAAASWVGEFEKAGATVTGEVRYYDREVTLDGKKAATLSFCADESKGFSKDAETGKVSKTPVSKNSYVFYNSRLERNDAGTWQTTQIVSTRGAGQCQP</sequence>
<organism evidence="3 6">
    <name type="scientific">Streptomyces albidoflavus</name>
    <dbReference type="NCBI Taxonomy" id="1886"/>
    <lineage>
        <taxon>Bacteria</taxon>
        <taxon>Bacillati</taxon>
        <taxon>Actinomycetota</taxon>
        <taxon>Actinomycetes</taxon>
        <taxon>Kitasatosporales</taxon>
        <taxon>Streptomycetaceae</taxon>
        <taxon>Streptomyces</taxon>
        <taxon>Streptomyces albidoflavus group</taxon>
    </lineage>
</organism>
<feature type="signal peptide" evidence="2">
    <location>
        <begin position="1"/>
        <end position="21"/>
    </location>
</feature>
<dbReference type="Proteomes" id="UP001051844">
    <property type="component" value="Unassembled WGS sequence"/>
</dbReference>
<evidence type="ECO:0000313" key="5">
    <source>
        <dbReference type="Proteomes" id="UP000292095"/>
    </source>
</evidence>
<keyword evidence="2" id="KW-0732">Signal</keyword>
<evidence type="ECO:0000256" key="1">
    <source>
        <dbReference type="SAM" id="MobiDB-lite"/>
    </source>
</evidence>
<dbReference type="EMBL" id="PKLK01000025">
    <property type="protein sequence ID" value="RZE36314.1"/>
    <property type="molecule type" value="Genomic_DNA"/>
</dbReference>
<keyword evidence="3" id="KW-0449">Lipoprotein</keyword>
<evidence type="ECO:0000313" key="4">
    <source>
        <dbReference type="EMBL" id="RZE36314.1"/>
    </source>
</evidence>